<dbReference type="KEGG" id="mana:MAMMFC1_00891"/>
<dbReference type="SUPFAM" id="SSF109604">
    <property type="entry name" value="HD-domain/PDEase-like"/>
    <property type="match status" value="1"/>
</dbReference>
<evidence type="ECO:0000313" key="2">
    <source>
        <dbReference type="EMBL" id="BBB90243.1"/>
    </source>
</evidence>
<dbReference type="CDD" id="cd00077">
    <property type="entry name" value="HDc"/>
    <property type="match status" value="1"/>
</dbReference>
<name>A0A348AGP5_9FIRM</name>
<dbReference type="EC" id="3.1.4.52" evidence="2"/>
<keyword evidence="3" id="KW-1185">Reference proteome</keyword>
<dbReference type="InterPro" id="IPR052020">
    <property type="entry name" value="Cyclic_di-GMP/3'3'-cGAMP_PDE"/>
</dbReference>
<dbReference type="GO" id="GO:0071111">
    <property type="term" value="F:cyclic-guanylate-specific phosphodiesterase activity"/>
    <property type="evidence" value="ECO:0007669"/>
    <property type="project" value="UniProtKB-EC"/>
</dbReference>
<dbReference type="Proteomes" id="UP000276437">
    <property type="component" value="Chromosome"/>
</dbReference>
<dbReference type="PANTHER" id="PTHR45228:SF4">
    <property type="entry name" value="LIPOPROTEIN"/>
    <property type="match status" value="1"/>
</dbReference>
<sequence length="348" mass="39133">MRIREVKAGMVLSQDVIDESGKFLLNKGITLTESYISRLRSLGFHEIPVLDPYAASLKQNTVITRDLRRKLSDCFRDLYALKTTKMRETKLPANYINKLRPFLNKVIEETGSKLGYINDLQIREPGKGEVTHAVNVCLLSVTAGLYLKYPRPVLFDLALGAMLHDVGKLLTANEHKARLDENKIHTVLGAQLLSSNKTAEVAARIAAEHHERYDGLGLPYGLTGKSLHPLSRLVAIADYFDNAMKKTTSSDISRQEVVEDMLSGGHTRFDLNLLRAFFHITPVYPVGSLVRLNTRQLAYVVKNKIHYSTRPTIRLVERNPATSRIEVSKKDLDLIFKPNVTIADILSE</sequence>
<dbReference type="OrthoDB" id="1677843at2"/>
<evidence type="ECO:0000259" key="1">
    <source>
        <dbReference type="PROSITE" id="PS51832"/>
    </source>
</evidence>
<accession>A0A348AGP5</accession>
<protein>
    <submittedName>
        <fullName evidence="2">Cyclic di-GMP phosphodiesterase response regulator RpfG</fullName>
        <ecNumber evidence="2">3.1.4.52</ecNumber>
    </submittedName>
</protein>
<gene>
    <name evidence="2" type="primary">rpfG_4</name>
    <name evidence="2" type="ORF">MAMMFC1_00891</name>
</gene>
<reference evidence="2 3" key="1">
    <citation type="journal article" date="2018" name="Int. J. Syst. Evol. Microbiol.">
        <title>Methylomusa anaerophila gen. nov., sp. nov., an anaerobic methanol-utilizing bacterium isolated from a microbial fuel cell.</title>
        <authorList>
            <person name="Amano N."/>
            <person name="Yamamuro A."/>
            <person name="Miyahara M."/>
            <person name="Kouzuma A."/>
            <person name="Abe T."/>
            <person name="Watanabe K."/>
        </authorList>
    </citation>
    <scope>NUCLEOTIDE SEQUENCE [LARGE SCALE GENOMIC DNA]</scope>
    <source>
        <strain evidence="2 3">MMFC1</strain>
    </source>
</reference>
<dbReference type="NCBIfam" id="TIGR00277">
    <property type="entry name" value="HDIG"/>
    <property type="match status" value="1"/>
</dbReference>
<dbReference type="Pfam" id="PF13487">
    <property type="entry name" value="HD_5"/>
    <property type="match status" value="1"/>
</dbReference>
<dbReference type="AlphaFoldDB" id="A0A348AGP5"/>
<evidence type="ECO:0000313" key="3">
    <source>
        <dbReference type="Proteomes" id="UP000276437"/>
    </source>
</evidence>
<dbReference type="EMBL" id="AP018449">
    <property type="protein sequence ID" value="BBB90243.1"/>
    <property type="molecule type" value="Genomic_DNA"/>
</dbReference>
<dbReference type="Gene3D" id="1.10.3210.10">
    <property type="entry name" value="Hypothetical protein af1432"/>
    <property type="match status" value="1"/>
</dbReference>
<dbReference type="PANTHER" id="PTHR45228">
    <property type="entry name" value="CYCLIC DI-GMP PHOSPHODIESTERASE TM_0186-RELATED"/>
    <property type="match status" value="1"/>
</dbReference>
<keyword evidence="2" id="KW-0378">Hydrolase</keyword>
<organism evidence="2 3">
    <name type="scientific">Methylomusa anaerophila</name>
    <dbReference type="NCBI Taxonomy" id="1930071"/>
    <lineage>
        <taxon>Bacteria</taxon>
        <taxon>Bacillati</taxon>
        <taxon>Bacillota</taxon>
        <taxon>Negativicutes</taxon>
        <taxon>Selenomonadales</taxon>
        <taxon>Sporomusaceae</taxon>
        <taxon>Methylomusa</taxon>
    </lineage>
</organism>
<dbReference type="PROSITE" id="PS51832">
    <property type="entry name" value="HD_GYP"/>
    <property type="match status" value="1"/>
</dbReference>
<feature type="domain" description="HD-GYP" evidence="1">
    <location>
        <begin position="103"/>
        <end position="293"/>
    </location>
</feature>
<dbReference type="InterPro" id="IPR037522">
    <property type="entry name" value="HD_GYP_dom"/>
</dbReference>
<dbReference type="InterPro" id="IPR003607">
    <property type="entry name" value="HD/PDEase_dom"/>
</dbReference>
<dbReference type="RefSeq" id="WP_126306822.1">
    <property type="nucleotide sequence ID" value="NZ_AP018449.1"/>
</dbReference>
<proteinExistence type="predicted"/>
<dbReference type="InterPro" id="IPR006675">
    <property type="entry name" value="HDIG_dom"/>
</dbReference>